<reference evidence="5" key="1">
    <citation type="submission" date="2022-10" db="EMBL/GenBank/DDBJ databases">
        <title>Roseovarius pelagicus sp. nov., isolated from Arctic seawater.</title>
        <authorList>
            <person name="Hong Y.W."/>
            <person name="Hwang C.Y."/>
        </authorList>
    </citation>
    <scope>NUCLEOTIDE SEQUENCE</scope>
    <source>
        <strain evidence="5">HL-MP18</strain>
    </source>
</reference>
<evidence type="ECO:0000256" key="3">
    <source>
        <dbReference type="ARBA" id="ARBA00023163"/>
    </source>
</evidence>
<dbReference type="SMART" id="SM00530">
    <property type="entry name" value="HTH_XRE"/>
    <property type="match status" value="1"/>
</dbReference>
<dbReference type="EMBL" id="CP106738">
    <property type="protein sequence ID" value="UXX82993.1"/>
    <property type="molecule type" value="Genomic_DNA"/>
</dbReference>
<dbReference type="InterPro" id="IPR018653">
    <property type="entry name" value="ScfR_C"/>
</dbReference>
<organism evidence="5 6">
    <name type="scientific">Roseovarius pelagicus</name>
    <dbReference type="NCBI Taxonomy" id="2980108"/>
    <lineage>
        <taxon>Bacteria</taxon>
        <taxon>Pseudomonadati</taxon>
        <taxon>Pseudomonadota</taxon>
        <taxon>Alphaproteobacteria</taxon>
        <taxon>Rhodobacterales</taxon>
        <taxon>Roseobacteraceae</taxon>
        <taxon>Roseovarius</taxon>
    </lineage>
</organism>
<gene>
    <name evidence="5" type="ORF">N7U68_18240</name>
</gene>
<dbReference type="Pfam" id="PF01381">
    <property type="entry name" value="HTH_3"/>
    <property type="match status" value="1"/>
</dbReference>
<keyword evidence="6" id="KW-1185">Reference proteome</keyword>
<accession>A0ABY6DDC4</accession>
<dbReference type="Proteomes" id="UP001064087">
    <property type="component" value="Chromosome"/>
</dbReference>
<dbReference type="RefSeq" id="WP_263047732.1">
    <property type="nucleotide sequence ID" value="NZ_CP106738.1"/>
</dbReference>
<evidence type="ECO:0000313" key="5">
    <source>
        <dbReference type="EMBL" id="UXX82993.1"/>
    </source>
</evidence>
<dbReference type="SUPFAM" id="SSF47413">
    <property type="entry name" value="lambda repressor-like DNA-binding domains"/>
    <property type="match status" value="1"/>
</dbReference>
<evidence type="ECO:0000256" key="2">
    <source>
        <dbReference type="ARBA" id="ARBA00023125"/>
    </source>
</evidence>
<dbReference type="InterPro" id="IPR010982">
    <property type="entry name" value="Lambda_DNA-bd_dom_sf"/>
</dbReference>
<name>A0ABY6DDC4_9RHOB</name>
<dbReference type="CDD" id="cd00093">
    <property type="entry name" value="HTH_XRE"/>
    <property type="match status" value="1"/>
</dbReference>
<keyword evidence="3" id="KW-0804">Transcription</keyword>
<dbReference type="PANTHER" id="PTHR46797:SF23">
    <property type="entry name" value="HTH-TYPE TRANSCRIPTIONAL REGULATOR SUTR"/>
    <property type="match status" value="1"/>
</dbReference>
<dbReference type="PANTHER" id="PTHR46797">
    <property type="entry name" value="HTH-TYPE TRANSCRIPTIONAL REGULATOR"/>
    <property type="match status" value="1"/>
</dbReference>
<feature type="domain" description="HTH cro/C1-type" evidence="4">
    <location>
        <begin position="11"/>
        <end position="65"/>
    </location>
</feature>
<proteinExistence type="predicted"/>
<keyword evidence="1" id="KW-0805">Transcription regulation</keyword>
<dbReference type="InterPro" id="IPR001387">
    <property type="entry name" value="Cro/C1-type_HTH"/>
</dbReference>
<sequence length="432" mass="47500">MTESSITGTRIRERRVQRGIKQTSLAAMVEISPSYLNLIEHNRRRIGGTLLLRIARALGVEPQVLSQGAEAALIGGLREAAIDGSVAASERDRLEEFAGRFPGWAQALVDAFRRGEEMERTVQALTDRLAHDPHLAESIHEVLSVVTAIRSTASILVETPTLEQKWQARFHRNIDEDSKRLADGAKSLVRYLDAAPGSEADIRSPQDELDQFLSENRFYFEALEAGDRDPINTVLEADNLLTLPTARELARAFLEQYQKDAARLPRARLERALGRVGLDPVALAEDVQLDLPCVFRRLSSLPDDVAGPVGLVVCDGAGAMLTRKPLDGFAVSRLAGACPLWPIYRVLTQPGVPLRMTVLQSDRDARPVLALAATEQIGPVRFNEPPLLRAYMLLLPAPDSEQAPAPVGTSCRICPRMNCAVRREPSVMQDGF</sequence>
<keyword evidence="2" id="KW-0238">DNA-binding</keyword>
<dbReference type="Pfam" id="PF09856">
    <property type="entry name" value="ScfRs"/>
    <property type="match status" value="1"/>
</dbReference>
<dbReference type="Gene3D" id="1.10.260.40">
    <property type="entry name" value="lambda repressor-like DNA-binding domains"/>
    <property type="match status" value="1"/>
</dbReference>
<dbReference type="PROSITE" id="PS50943">
    <property type="entry name" value="HTH_CROC1"/>
    <property type="match status" value="1"/>
</dbReference>
<evidence type="ECO:0000256" key="1">
    <source>
        <dbReference type="ARBA" id="ARBA00023015"/>
    </source>
</evidence>
<protein>
    <submittedName>
        <fullName evidence="5">Short-chain fatty acyl-CoA regulator family protein</fullName>
    </submittedName>
</protein>
<dbReference type="InterPro" id="IPR050807">
    <property type="entry name" value="TransReg_Diox_bact_type"/>
</dbReference>
<evidence type="ECO:0000259" key="4">
    <source>
        <dbReference type="PROSITE" id="PS50943"/>
    </source>
</evidence>
<evidence type="ECO:0000313" key="6">
    <source>
        <dbReference type="Proteomes" id="UP001064087"/>
    </source>
</evidence>